<organism evidence="5 7">
    <name type="scientific">Aspergillus lentulus</name>
    <dbReference type="NCBI Taxonomy" id="293939"/>
    <lineage>
        <taxon>Eukaryota</taxon>
        <taxon>Fungi</taxon>
        <taxon>Dikarya</taxon>
        <taxon>Ascomycota</taxon>
        <taxon>Pezizomycotina</taxon>
        <taxon>Eurotiomycetes</taxon>
        <taxon>Eurotiomycetidae</taxon>
        <taxon>Eurotiales</taxon>
        <taxon>Aspergillaceae</taxon>
        <taxon>Aspergillus</taxon>
        <taxon>Aspergillus subgen. Fumigati</taxon>
    </lineage>
</organism>
<name>A0AAN4PQJ5_ASPLE</name>
<dbReference type="PANTHER" id="PTHR15020">
    <property type="entry name" value="FLAVIN REDUCTASE-RELATED"/>
    <property type="match status" value="1"/>
</dbReference>
<comment type="similarity">
    <text evidence="3">Belongs to the avfA family.</text>
</comment>
<dbReference type="GO" id="GO:0004497">
    <property type="term" value="F:monooxygenase activity"/>
    <property type="evidence" value="ECO:0007669"/>
    <property type="project" value="UniProtKB-KW"/>
</dbReference>
<protein>
    <submittedName>
        <fullName evidence="5">Oxidoreductase AflX</fullName>
    </submittedName>
</protein>
<dbReference type="SUPFAM" id="SSF51735">
    <property type="entry name" value="NAD(P)-binding Rossmann-fold domains"/>
    <property type="match status" value="1"/>
</dbReference>
<gene>
    <name evidence="5" type="ORF">ALT_5866</name>
    <name evidence="6" type="ORF">CNMCM8927_004081</name>
</gene>
<reference evidence="6" key="3">
    <citation type="submission" date="2020-04" db="EMBL/GenBank/DDBJ databases">
        <authorList>
            <person name="Santos R.A.C."/>
            <person name="Steenwyk J.L."/>
            <person name="Rivero-Menendez O."/>
            <person name="Mead M.E."/>
            <person name="Silva L.P."/>
            <person name="Bastos R.W."/>
            <person name="Alastruey-Izquierdo A."/>
            <person name="Goldman G.H."/>
            <person name="Rokas A."/>
        </authorList>
    </citation>
    <scope>NUCLEOTIDE SEQUENCE</scope>
    <source>
        <strain evidence="6">CNM-CM8927</strain>
    </source>
</reference>
<sequence length="273" mass="30163">MSSDMSYAVLGATGNCGTALIENLLKRSSSKVHAYCRNKRKLLYLLPQLASNKQVDIFEGSIHDLPLITACVRDCQAVFLVISTNDNVPHCRMALDTATAVIQALRILQGEGASMPKLVLLSSATLDDQLSQNTAPWVRWILLKSASQVYQDLSQAEAFLRRQQDWVSTIFIKPGGLSVDVQRGHRLSFTEEKSPLSYLDLAAAMIEAADDPDGRYDMRNVGVTYADTPARFPRGAPMCIFMGLVRHFLPFLHPYLPATGPNKAFCADRRTVS</sequence>
<accession>A0AAN4PQJ5</accession>
<dbReference type="Proteomes" id="UP000649114">
    <property type="component" value="Unassembled WGS sequence"/>
</dbReference>
<dbReference type="Gene3D" id="3.40.50.720">
    <property type="entry name" value="NAD(P)-binding Rossmann-like Domain"/>
    <property type="match status" value="1"/>
</dbReference>
<evidence type="ECO:0000313" key="7">
    <source>
        <dbReference type="Proteomes" id="UP000051487"/>
    </source>
</evidence>
<dbReference type="InterPro" id="IPR036291">
    <property type="entry name" value="NAD(P)-bd_dom_sf"/>
</dbReference>
<reference evidence="5 7" key="1">
    <citation type="submission" date="2015-11" db="EMBL/GenBank/DDBJ databases">
        <title>Aspergillus lentulus strain IFM 54703T.</title>
        <authorList>
            <person name="Kusuya Y."/>
            <person name="Sakai K."/>
            <person name="Kamei K."/>
            <person name="Takahashi H."/>
            <person name="Yaguchi T."/>
        </authorList>
    </citation>
    <scope>NUCLEOTIDE SEQUENCE [LARGE SCALE GENOMIC DNA]</scope>
    <source>
        <strain evidence="5 7">IFM 54703</strain>
    </source>
</reference>
<dbReference type="FunFam" id="3.40.50.720:FF:000680">
    <property type="entry name" value="AflX/ ordB/ monooxygenase/ oxidase"/>
    <property type="match status" value="1"/>
</dbReference>
<feature type="domain" description="NAD(P)-binding" evidence="4">
    <location>
        <begin position="11"/>
        <end position="212"/>
    </location>
</feature>
<evidence type="ECO:0000313" key="6">
    <source>
        <dbReference type="EMBL" id="KAF4206986.1"/>
    </source>
</evidence>
<comment type="caution">
    <text evidence="5">The sequence shown here is derived from an EMBL/GenBank/DDBJ whole genome shotgun (WGS) entry which is preliminary data.</text>
</comment>
<evidence type="ECO:0000256" key="1">
    <source>
        <dbReference type="ARBA" id="ARBA00023002"/>
    </source>
</evidence>
<dbReference type="InterPro" id="IPR016040">
    <property type="entry name" value="NAD(P)-bd_dom"/>
</dbReference>
<dbReference type="Proteomes" id="UP000051487">
    <property type="component" value="Unassembled WGS sequence"/>
</dbReference>
<proteinExistence type="inferred from homology"/>
<evidence type="ECO:0000313" key="5">
    <source>
        <dbReference type="EMBL" id="GAQ08545.1"/>
    </source>
</evidence>
<dbReference type="Pfam" id="PF13460">
    <property type="entry name" value="NAD_binding_10"/>
    <property type="match status" value="1"/>
</dbReference>
<evidence type="ECO:0000256" key="2">
    <source>
        <dbReference type="ARBA" id="ARBA00023033"/>
    </source>
</evidence>
<dbReference type="PANTHER" id="PTHR15020:SF37">
    <property type="entry name" value="OXIDOREDUCTASE MDPK"/>
    <property type="match status" value="1"/>
</dbReference>
<dbReference type="EMBL" id="JAAAPU010000023">
    <property type="protein sequence ID" value="KAF4206986.1"/>
    <property type="molecule type" value="Genomic_DNA"/>
</dbReference>
<evidence type="ECO:0000256" key="3">
    <source>
        <dbReference type="ARBA" id="ARBA00038376"/>
    </source>
</evidence>
<dbReference type="AlphaFoldDB" id="A0AAN4PQJ5"/>
<keyword evidence="1" id="KW-0560">Oxidoreductase</keyword>
<reference evidence="6" key="2">
    <citation type="journal article" date="2020" name="bioRxiv">
        <title>Genomic and phenotypic heterogeneity of clinical isolates of the human pathogens Aspergillus fumigatus, Aspergillus lentulus and Aspergillus fumigatiaffinis.</title>
        <authorList>
            <person name="dos Santos R.A.C."/>
            <person name="Steenwyk J.L."/>
            <person name="Rivero-Menendez O."/>
            <person name="Mead M.E."/>
            <person name="Silva L.P."/>
            <person name="Bastos R.W."/>
            <person name="Alastruey-Izquierdo A."/>
            <person name="Goldman G.H."/>
            <person name="Rokas A."/>
        </authorList>
    </citation>
    <scope>NUCLEOTIDE SEQUENCE</scope>
    <source>
        <strain evidence="6">CNM-CM8927</strain>
    </source>
</reference>
<dbReference type="EMBL" id="BCLY01000009">
    <property type="protein sequence ID" value="GAQ08545.1"/>
    <property type="molecule type" value="Genomic_DNA"/>
</dbReference>
<keyword evidence="2" id="KW-0503">Monooxygenase</keyword>
<evidence type="ECO:0000259" key="4">
    <source>
        <dbReference type="Pfam" id="PF13460"/>
    </source>
</evidence>